<proteinExistence type="predicted"/>
<evidence type="ECO:0000259" key="1">
    <source>
        <dbReference type="Pfam" id="PF16289"/>
    </source>
</evidence>
<accession>A0A150T7T2</accession>
<reference evidence="2 3" key="1">
    <citation type="submission" date="2014-02" db="EMBL/GenBank/DDBJ databases">
        <title>The small core and large imbalanced accessory genome model reveals a collaborative survival strategy of Sorangium cellulosum strains in nature.</title>
        <authorList>
            <person name="Han K."/>
            <person name="Peng R."/>
            <person name="Blom J."/>
            <person name="Li Y.-Z."/>
        </authorList>
    </citation>
    <scope>NUCLEOTIDE SEQUENCE [LARGE SCALE GENOMIC DNA]</scope>
    <source>
        <strain evidence="2 3">So0007-03</strain>
    </source>
</reference>
<gene>
    <name evidence="2" type="ORF">BE21_07275</name>
</gene>
<dbReference type="Proteomes" id="UP000075502">
    <property type="component" value="Unassembled WGS sequence"/>
</dbReference>
<dbReference type="InterPro" id="IPR032557">
    <property type="entry name" value="DUF4935"/>
</dbReference>
<comment type="caution">
    <text evidence="2">The sequence shown here is derived from an EMBL/GenBank/DDBJ whole genome shotgun (WGS) entry which is preliminary data.</text>
</comment>
<protein>
    <recommendedName>
        <fullName evidence="1">DUF4935 domain-containing protein</fullName>
    </recommendedName>
</protein>
<evidence type="ECO:0000313" key="3">
    <source>
        <dbReference type="Proteomes" id="UP000075502"/>
    </source>
</evidence>
<sequence length="368" mass="40615">MNQQADFPIYVVIDTSVLASLSGSHVLVSCVRALAQQQKVAVRVPRVVLDEYRTQIESREKASIETCLKALKDLPKRTRGPTDTAFKAELEAARDSIPTAAAEQVKALLDQLGAVELSMQLEDLNDALDAYFSGTGPVRSLKSREDIPDALIWATAKRLAREVGKVHVLVKDGVLYDACAALGSLVAHKSLNALLSALPDDLVRWAVTPAPAEWIAAVEKVQPEFAQIVSERLGDALYGRQCWIDLRPGTETWEAFGDAFIGEVVGGKVLGDVTVKTQKAEVVGGRYVAVPFDAVVEAEVEVHENVIYVGPQYEVFGTLAIQVDLDERAWDSWRMSSERIASAFDRTYVDMEIEEFQYHNSTQTWRPR</sequence>
<dbReference type="Pfam" id="PF16289">
    <property type="entry name" value="PIN_12"/>
    <property type="match status" value="1"/>
</dbReference>
<evidence type="ECO:0000313" key="2">
    <source>
        <dbReference type="EMBL" id="KYG00528.1"/>
    </source>
</evidence>
<name>A0A150T7T2_SORCE</name>
<dbReference type="AlphaFoldDB" id="A0A150T7T2"/>
<dbReference type="EMBL" id="JEME01003405">
    <property type="protein sequence ID" value="KYG00528.1"/>
    <property type="molecule type" value="Genomic_DNA"/>
</dbReference>
<organism evidence="2 3">
    <name type="scientific">Sorangium cellulosum</name>
    <name type="common">Polyangium cellulosum</name>
    <dbReference type="NCBI Taxonomy" id="56"/>
    <lineage>
        <taxon>Bacteria</taxon>
        <taxon>Pseudomonadati</taxon>
        <taxon>Myxococcota</taxon>
        <taxon>Polyangia</taxon>
        <taxon>Polyangiales</taxon>
        <taxon>Polyangiaceae</taxon>
        <taxon>Sorangium</taxon>
    </lineage>
</organism>
<feature type="domain" description="DUF4935" evidence="1">
    <location>
        <begin position="11"/>
        <end position="162"/>
    </location>
</feature>